<evidence type="ECO:0000256" key="3">
    <source>
        <dbReference type="ARBA" id="ARBA00009174"/>
    </source>
</evidence>
<dbReference type="FunFam" id="3.10.129.10:FF:000001">
    <property type="entry name" value="3-hydroxyacyl-[acyl-carrier-protein] dehydratase FabZ"/>
    <property type="match status" value="1"/>
</dbReference>
<protein>
    <recommendedName>
        <fullName evidence="10">3-hydroxyacyl-[acyl-carrier-protein] dehydratase FabZ</fullName>
        <ecNumber evidence="10">4.2.1.59</ecNumber>
    </recommendedName>
    <alternativeName>
        <fullName evidence="10">(3R)-hydroxymyristoyl-[acyl-carrier-protein] dehydratase</fullName>
        <shortName evidence="10">(3R)-hydroxymyristoyl-ACP dehydrase</shortName>
    </alternativeName>
    <alternativeName>
        <fullName evidence="10">Beta-hydroxyacyl-ACP dehydratase</fullName>
    </alternativeName>
</protein>
<dbReference type="GO" id="GO:0016020">
    <property type="term" value="C:membrane"/>
    <property type="evidence" value="ECO:0007669"/>
    <property type="project" value="GOC"/>
</dbReference>
<dbReference type="GO" id="GO:0019171">
    <property type="term" value="F:(3R)-hydroxyacyl-[acyl-carrier-protein] dehydratase activity"/>
    <property type="evidence" value="ECO:0007669"/>
    <property type="project" value="UniProtKB-EC"/>
</dbReference>
<comment type="function">
    <text evidence="9 10">Involved in unsaturated fatty acids biosynthesis. Catalyzes the dehydration of short chain beta-hydroxyacyl-ACPs and long chain saturated and unsaturated beta-hydroxyacyl-ACPs.</text>
</comment>
<dbReference type="EMBL" id="LGTC01000001">
    <property type="protein sequence ID" value="KNY27327.1"/>
    <property type="molecule type" value="Genomic_DNA"/>
</dbReference>
<comment type="subcellular location">
    <subcellularLocation>
        <location evidence="2 10">Cytoplasm</location>
    </subcellularLocation>
</comment>
<dbReference type="GO" id="GO:0009245">
    <property type="term" value="P:lipid A biosynthetic process"/>
    <property type="evidence" value="ECO:0007669"/>
    <property type="project" value="UniProtKB-UniRule"/>
</dbReference>
<evidence type="ECO:0000256" key="9">
    <source>
        <dbReference type="ARBA" id="ARBA00025049"/>
    </source>
</evidence>
<dbReference type="InterPro" id="IPR013114">
    <property type="entry name" value="FabA_FabZ"/>
</dbReference>
<comment type="catalytic activity">
    <reaction evidence="1 10">
        <text>a (3R)-hydroxyacyl-[ACP] = a (2E)-enoyl-[ACP] + H2O</text>
        <dbReference type="Rhea" id="RHEA:13097"/>
        <dbReference type="Rhea" id="RHEA-COMP:9925"/>
        <dbReference type="Rhea" id="RHEA-COMP:9945"/>
        <dbReference type="ChEBI" id="CHEBI:15377"/>
        <dbReference type="ChEBI" id="CHEBI:78784"/>
        <dbReference type="ChEBI" id="CHEBI:78827"/>
        <dbReference type="EC" id="4.2.1.59"/>
    </reaction>
</comment>
<gene>
    <name evidence="10" type="primary">fabZ</name>
    <name evidence="11" type="ORF">Bccel_2598</name>
</gene>
<comment type="caution">
    <text evidence="11">The sequence shown here is derived from an EMBL/GenBank/DDBJ whole genome shotgun (WGS) entry which is preliminary data.</text>
</comment>
<dbReference type="GO" id="GO:0006633">
    <property type="term" value="P:fatty acid biosynthetic process"/>
    <property type="evidence" value="ECO:0007669"/>
    <property type="project" value="UniProtKB-UniRule"/>
</dbReference>
<proteinExistence type="inferred from homology"/>
<dbReference type="InterPro" id="IPR029069">
    <property type="entry name" value="HotDog_dom_sf"/>
</dbReference>
<dbReference type="Pfam" id="PF07977">
    <property type="entry name" value="FabA"/>
    <property type="match status" value="1"/>
</dbReference>
<name>A0A0L6JPM5_9FIRM</name>
<evidence type="ECO:0000256" key="5">
    <source>
        <dbReference type="ARBA" id="ARBA00022516"/>
    </source>
</evidence>
<dbReference type="PANTHER" id="PTHR30272">
    <property type="entry name" value="3-HYDROXYACYL-[ACYL-CARRIER-PROTEIN] DEHYDRATASE"/>
    <property type="match status" value="1"/>
</dbReference>
<keyword evidence="4 10" id="KW-0963">Cytoplasm</keyword>
<keyword evidence="8 10" id="KW-0456">Lyase</keyword>
<dbReference type="NCBIfam" id="NF000582">
    <property type="entry name" value="PRK00006.1"/>
    <property type="match status" value="1"/>
</dbReference>
<dbReference type="EC" id="4.2.1.59" evidence="10"/>
<evidence type="ECO:0000256" key="1">
    <source>
        <dbReference type="ARBA" id="ARBA00001055"/>
    </source>
</evidence>
<evidence type="ECO:0000256" key="8">
    <source>
        <dbReference type="ARBA" id="ARBA00023239"/>
    </source>
</evidence>
<keyword evidence="12" id="KW-1185">Reference proteome</keyword>
<organism evidence="11 12">
    <name type="scientific">Pseudobacteroides cellulosolvens ATCC 35603 = DSM 2933</name>
    <dbReference type="NCBI Taxonomy" id="398512"/>
    <lineage>
        <taxon>Bacteria</taxon>
        <taxon>Bacillati</taxon>
        <taxon>Bacillota</taxon>
        <taxon>Clostridia</taxon>
        <taxon>Eubacteriales</taxon>
        <taxon>Oscillospiraceae</taxon>
        <taxon>Pseudobacteroides</taxon>
    </lineage>
</organism>
<dbReference type="PATRIC" id="fig|398512.5.peg.2706"/>
<evidence type="ECO:0000256" key="2">
    <source>
        <dbReference type="ARBA" id="ARBA00004496"/>
    </source>
</evidence>
<dbReference type="eggNOG" id="COG0764">
    <property type="taxonomic scope" value="Bacteria"/>
</dbReference>
<evidence type="ECO:0000313" key="11">
    <source>
        <dbReference type="EMBL" id="KNY27327.1"/>
    </source>
</evidence>
<dbReference type="STRING" id="398512.Bccel_2598"/>
<dbReference type="HAMAP" id="MF_00406">
    <property type="entry name" value="FabZ"/>
    <property type="match status" value="1"/>
</dbReference>
<dbReference type="RefSeq" id="WP_036942674.1">
    <property type="nucleotide sequence ID" value="NZ_JQKC01000019.1"/>
</dbReference>
<dbReference type="NCBIfam" id="TIGR01750">
    <property type="entry name" value="fabZ"/>
    <property type="match status" value="1"/>
</dbReference>
<evidence type="ECO:0000256" key="6">
    <source>
        <dbReference type="ARBA" id="ARBA00022556"/>
    </source>
</evidence>
<comment type="similarity">
    <text evidence="3 10">Belongs to the thioester dehydratase family. FabZ subfamily.</text>
</comment>
<accession>A0A0L6JPM5</accession>
<sequence>MLSSVDIQKIIPHRYPFLLIDRIIEVEPGKSAVGIKNVTVNEPFFQGHFPGQPVMPGVLIVEALAQTACVAGLLDEQNKGKLGMFTGFESIKFRRPVVPGDTLKLEVELSAFKLGMGKAKVLATVEGDVAAQGEIKFAMVDPEKLNK</sequence>
<keyword evidence="6 10" id="KW-0441">Lipid A biosynthesis</keyword>
<dbReference type="SUPFAM" id="SSF54637">
    <property type="entry name" value="Thioesterase/thiol ester dehydrase-isomerase"/>
    <property type="match status" value="1"/>
</dbReference>
<keyword evidence="7 10" id="KW-0443">Lipid metabolism</keyword>
<dbReference type="InterPro" id="IPR010084">
    <property type="entry name" value="FabZ"/>
</dbReference>
<evidence type="ECO:0000313" key="12">
    <source>
        <dbReference type="Proteomes" id="UP000036923"/>
    </source>
</evidence>
<feature type="active site" evidence="10">
    <location>
        <position position="48"/>
    </location>
</feature>
<dbReference type="OrthoDB" id="9772788at2"/>
<reference evidence="12" key="1">
    <citation type="submission" date="2015-07" db="EMBL/GenBank/DDBJ databases">
        <title>Near-Complete Genome Sequence of the Cellulolytic Bacterium Bacteroides (Pseudobacteroides) cellulosolvens ATCC 35603.</title>
        <authorList>
            <person name="Dassa B."/>
            <person name="Utturkar S.M."/>
            <person name="Klingeman D.M."/>
            <person name="Hurt R.A."/>
            <person name="Keller M."/>
            <person name="Xu J."/>
            <person name="Reddy Y.H.K."/>
            <person name="Borovok I."/>
            <person name="Grinberg I.R."/>
            <person name="Lamed R."/>
            <person name="Zhivin O."/>
            <person name="Bayer E.A."/>
            <person name="Brown S.D."/>
        </authorList>
    </citation>
    <scope>NUCLEOTIDE SEQUENCE [LARGE SCALE GENOMIC DNA]</scope>
    <source>
        <strain evidence="12">DSM 2933</strain>
    </source>
</reference>
<dbReference type="PANTHER" id="PTHR30272:SF1">
    <property type="entry name" value="3-HYDROXYACYL-[ACYL-CARRIER-PROTEIN] DEHYDRATASE"/>
    <property type="match status" value="1"/>
</dbReference>
<dbReference type="Proteomes" id="UP000036923">
    <property type="component" value="Unassembled WGS sequence"/>
</dbReference>
<dbReference type="GO" id="GO:0005737">
    <property type="term" value="C:cytoplasm"/>
    <property type="evidence" value="ECO:0007669"/>
    <property type="project" value="UniProtKB-SubCell"/>
</dbReference>
<evidence type="ECO:0000256" key="7">
    <source>
        <dbReference type="ARBA" id="ARBA00023098"/>
    </source>
</evidence>
<evidence type="ECO:0000256" key="10">
    <source>
        <dbReference type="HAMAP-Rule" id="MF_00406"/>
    </source>
</evidence>
<dbReference type="AlphaFoldDB" id="A0A0L6JPM5"/>
<dbReference type="Gene3D" id="3.10.129.10">
    <property type="entry name" value="Hotdog Thioesterase"/>
    <property type="match status" value="1"/>
</dbReference>
<keyword evidence="5 10" id="KW-0444">Lipid biosynthesis</keyword>
<evidence type="ECO:0000256" key="4">
    <source>
        <dbReference type="ARBA" id="ARBA00022490"/>
    </source>
</evidence>
<dbReference type="CDD" id="cd01288">
    <property type="entry name" value="FabZ"/>
    <property type="match status" value="1"/>
</dbReference>